<keyword evidence="2" id="KW-0648">Protein biosynthesis</keyword>
<dbReference type="InterPro" id="IPR036953">
    <property type="entry name" value="GreA/GreB_C_sf"/>
</dbReference>
<dbReference type="GO" id="GO:0003746">
    <property type="term" value="F:translation elongation factor activity"/>
    <property type="evidence" value="ECO:0007669"/>
    <property type="project" value="UniProtKB-KW"/>
</dbReference>
<comment type="caution">
    <text evidence="2">The sequence shown here is derived from an EMBL/GenBank/DDBJ whole genome shotgun (WGS) entry which is preliminary data.</text>
</comment>
<evidence type="ECO:0000259" key="1">
    <source>
        <dbReference type="Pfam" id="PF01272"/>
    </source>
</evidence>
<dbReference type="GO" id="GO:0070063">
    <property type="term" value="F:RNA polymerase binding"/>
    <property type="evidence" value="ECO:0007669"/>
    <property type="project" value="InterPro"/>
</dbReference>
<dbReference type="InterPro" id="IPR001437">
    <property type="entry name" value="Tscrpt_elong_fac_GreA/B_C"/>
</dbReference>
<evidence type="ECO:0000313" key="2">
    <source>
        <dbReference type="EMBL" id="HIR58902.1"/>
    </source>
</evidence>
<feature type="domain" description="Transcription elongation factor GreA/GreB C-terminal" evidence="1">
    <location>
        <begin position="82"/>
        <end position="156"/>
    </location>
</feature>
<keyword evidence="2" id="KW-0251">Elongation factor</keyword>
<proteinExistence type="predicted"/>
<dbReference type="Proteomes" id="UP000824232">
    <property type="component" value="Unassembled WGS sequence"/>
</dbReference>
<dbReference type="EMBL" id="DVHC01000027">
    <property type="protein sequence ID" value="HIR58902.1"/>
    <property type="molecule type" value="Genomic_DNA"/>
</dbReference>
<dbReference type="GO" id="GO:0032784">
    <property type="term" value="P:regulation of DNA-templated transcription elongation"/>
    <property type="evidence" value="ECO:0007669"/>
    <property type="project" value="InterPro"/>
</dbReference>
<dbReference type="Gene3D" id="3.10.50.30">
    <property type="entry name" value="Transcription elongation factor, GreA/GreB, C-terminal domain"/>
    <property type="match status" value="1"/>
</dbReference>
<sequence length="159" mass="18132">MSKIYLDKLGYENYLKSLEDIKKEIDENAKLMSLYVSDDAYGDGWHDNFAYEETMHKEAELFQKYNKKKSMLKDIVIIDKESNGTVSLNMKVELLFIDDEIKEEYTIIGDINSNIDDNSITLNSPLGSAIYGKRVGDKVSYKVGDNTYNVEILGIEACS</sequence>
<dbReference type="PANTHER" id="PTHR30437:SF4">
    <property type="entry name" value="TRANSCRIPTION ELONGATION FACTOR GREA"/>
    <property type="match status" value="1"/>
</dbReference>
<dbReference type="PANTHER" id="PTHR30437">
    <property type="entry name" value="TRANSCRIPTION ELONGATION FACTOR GREA"/>
    <property type="match status" value="1"/>
</dbReference>
<dbReference type="GO" id="GO:0003677">
    <property type="term" value="F:DNA binding"/>
    <property type="evidence" value="ECO:0007669"/>
    <property type="project" value="InterPro"/>
</dbReference>
<dbReference type="SUPFAM" id="SSF54534">
    <property type="entry name" value="FKBP-like"/>
    <property type="match status" value="1"/>
</dbReference>
<dbReference type="Pfam" id="PF01272">
    <property type="entry name" value="GreA_GreB"/>
    <property type="match status" value="1"/>
</dbReference>
<dbReference type="GO" id="GO:0006354">
    <property type="term" value="P:DNA-templated transcription elongation"/>
    <property type="evidence" value="ECO:0007669"/>
    <property type="project" value="TreeGrafter"/>
</dbReference>
<accession>A0A9D1DTS5</accession>
<reference evidence="2" key="2">
    <citation type="journal article" date="2021" name="PeerJ">
        <title>Extensive microbial diversity within the chicken gut microbiome revealed by metagenomics and culture.</title>
        <authorList>
            <person name="Gilroy R."/>
            <person name="Ravi A."/>
            <person name="Getino M."/>
            <person name="Pursley I."/>
            <person name="Horton D.L."/>
            <person name="Alikhan N.F."/>
            <person name="Baker D."/>
            <person name="Gharbi K."/>
            <person name="Hall N."/>
            <person name="Watson M."/>
            <person name="Adriaenssens E.M."/>
            <person name="Foster-Nyarko E."/>
            <person name="Jarju S."/>
            <person name="Secka A."/>
            <person name="Antonio M."/>
            <person name="Oren A."/>
            <person name="Chaudhuri R.R."/>
            <person name="La Ragione R."/>
            <person name="Hildebrand F."/>
            <person name="Pallen M.J."/>
        </authorList>
    </citation>
    <scope>NUCLEOTIDE SEQUENCE</scope>
    <source>
        <strain evidence="2">CHK184-20233</strain>
    </source>
</reference>
<gene>
    <name evidence="2" type="ORF">IAB38_02525</name>
</gene>
<organism evidence="2 3">
    <name type="scientific">Candidatus Onthousia excrementipullorum</name>
    <dbReference type="NCBI Taxonomy" id="2840884"/>
    <lineage>
        <taxon>Bacteria</taxon>
        <taxon>Bacillati</taxon>
        <taxon>Bacillota</taxon>
        <taxon>Bacilli</taxon>
        <taxon>Candidatus Onthousia</taxon>
    </lineage>
</organism>
<name>A0A9D1DTS5_9FIRM</name>
<evidence type="ECO:0000313" key="3">
    <source>
        <dbReference type="Proteomes" id="UP000824232"/>
    </source>
</evidence>
<dbReference type="PIRSF" id="PIRSF006092">
    <property type="entry name" value="GreA_GreB"/>
    <property type="match status" value="1"/>
</dbReference>
<protein>
    <submittedName>
        <fullName evidence="2">GreA/GreB family elongation factor</fullName>
    </submittedName>
</protein>
<dbReference type="AlphaFoldDB" id="A0A9D1DTS5"/>
<dbReference type="InterPro" id="IPR023459">
    <property type="entry name" value="Tscrpt_elong_fac_GreA/B_fam"/>
</dbReference>
<reference evidence="2" key="1">
    <citation type="submission" date="2020-10" db="EMBL/GenBank/DDBJ databases">
        <authorList>
            <person name="Gilroy R."/>
        </authorList>
    </citation>
    <scope>NUCLEOTIDE SEQUENCE</scope>
    <source>
        <strain evidence="2">CHK184-20233</strain>
    </source>
</reference>